<dbReference type="GO" id="GO:0043957">
    <property type="term" value="F:acryloyl-CoA reductase (NADPH) activity"/>
    <property type="evidence" value="ECO:0007669"/>
    <property type="project" value="TreeGrafter"/>
</dbReference>
<dbReference type="SUPFAM" id="SSF51735">
    <property type="entry name" value="NAD(P)-binding Rossmann-fold domains"/>
    <property type="match status" value="1"/>
</dbReference>
<dbReference type="AlphaFoldDB" id="A0A543I720"/>
<name>A0A543I720_9MICO</name>
<feature type="domain" description="Enoyl reductase (ER)" evidence="1">
    <location>
        <begin position="20"/>
        <end position="337"/>
    </location>
</feature>
<dbReference type="InterPro" id="IPR013154">
    <property type="entry name" value="ADH-like_N"/>
</dbReference>
<dbReference type="OrthoDB" id="9782155at2"/>
<dbReference type="InterPro" id="IPR014188">
    <property type="entry name" value="Acrylyl-CoA_reductase_AcuI"/>
</dbReference>
<sequence length="344" mass="35720">MTKPTYRALYVDKTPGSPEDTPETTTRLAELTAAQLSVHGGDVWVAVDYSSLNYKDALALAGSPGVARTLPLVPGIDLVGTVVESEHGSWVAGDRVILNGAGLGETHHGGLAERALVSGEHLVALPEERSARWAAGLGTAGFTAALSVLAVIDHGVAPDDGPVLVTGAAGGVGSVAIALLRHAGYEVVASTGRVTEQAEYLGRLGATTVIDRSELGAPGDRPLQRARWVAVIDSVGSHTLANALAQTRYDGIVTACGLAQGVDLPATVMPFILRAVTLRGINSVDASLRQRQRAWDYLADAFDEEALGQFIVEIELDEVLSRAGAFANGQVRGRIAVRVGPGTA</sequence>
<evidence type="ECO:0000313" key="3">
    <source>
        <dbReference type="Proteomes" id="UP000318331"/>
    </source>
</evidence>
<organism evidence="2 3">
    <name type="scientific">Klugiella xanthotipulae</name>
    <dbReference type="NCBI Taxonomy" id="244735"/>
    <lineage>
        <taxon>Bacteria</taxon>
        <taxon>Bacillati</taxon>
        <taxon>Actinomycetota</taxon>
        <taxon>Actinomycetes</taxon>
        <taxon>Micrococcales</taxon>
        <taxon>Microbacteriaceae</taxon>
        <taxon>Klugiella</taxon>
    </lineage>
</organism>
<dbReference type="InterPro" id="IPR011032">
    <property type="entry name" value="GroES-like_sf"/>
</dbReference>
<dbReference type="InterPro" id="IPR013149">
    <property type="entry name" value="ADH-like_C"/>
</dbReference>
<dbReference type="CDD" id="cd08288">
    <property type="entry name" value="MDR_yhdh"/>
    <property type="match status" value="1"/>
</dbReference>
<dbReference type="InterPro" id="IPR020843">
    <property type="entry name" value="ER"/>
</dbReference>
<dbReference type="InterPro" id="IPR051397">
    <property type="entry name" value="Zn-ADH-like_protein"/>
</dbReference>
<dbReference type="InterPro" id="IPR036291">
    <property type="entry name" value="NAD(P)-bd_dom_sf"/>
</dbReference>
<dbReference type="Proteomes" id="UP000318331">
    <property type="component" value="Unassembled WGS sequence"/>
</dbReference>
<evidence type="ECO:0000313" key="2">
    <source>
        <dbReference type="EMBL" id="TQM66406.1"/>
    </source>
</evidence>
<keyword evidence="3" id="KW-1185">Reference proteome</keyword>
<dbReference type="EMBL" id="VFPN01000001">
    <property type="protein sequence ID" value="TQM66406.1"/>
    <property type="molecule type" value="Genomic_DNA"/>
</dbReference>
<dbReference type="Gene3D" id="3.40.50.720">
    <property type="entry name" value="NAD(P)-binding Rossmann-like Domain"/>
    <property type="match status" value="1"/>
</dbReference>
<protein>
    <submittedName>
        <fullName evidence="2">Acrylyl-CoA reductase (NADPH)</fullName>
    </submittedName>
</protein>
<dbReference type="PANTHER" id="PTHR43677">
    <property type="entry name" value="SHORT-CHAIN DEHYDROGENASE/REDUCTASE"/>
    <property type="match status" value="1"/>
</dbReference>
<proteinExistence type="predicted"/>
<dbReference type="SUPFAM" id="SSF50129">
    <property type="entry name" value="GroES-like"/>
    <property type="match status" value="1"/>
</dbReference>
<evidence type="ECO:0000259" key="1">
    <source>
        <dbReference type="SMART" id="SM00829"/>
    </source>
</evidence>
<accession>A0A543I720</accession>
<dbReference type="RefSeq" id="WP_141916657.1">
    <property type="nucleotide sequence ID" value="NZ_BAAAYS010000003.1"/>
</dbReference>
<dbReference type="Pfam" id="PF08240">
    <property type="entry name" value="ADH_N"/>
    <property type="match status" value="1"/>
</dbReference>
<dbReference type="SMART" id="SM00829">
    <property type="entry name" value="PKS_ER"/>
    <property type="match status" value="1"/>
</dbReference>
<dbReference type="PANTHER" id="PTHR43677:SF1">
    <property type="entry name" value="ACRYLYL-COA REDUCTASE ACUI-RELATED"/>
    <property type="match status" value="1"/>
</dbReference>
<comment type="caution">
    <text evidence="2">The sequence shown here is derived from an EMBL/GenBank/DDBJ whole genome shotgun (WGS) entry which is preliminary data.</text>
</comment>
<reference evidence="2 3" key="1">
    <citation type="submission" date="2019-06" db="EMBL/GenBank/DDBJ databases">
        <title>Sequencing the genomes of 1000 actinobacteria strains.</title>
        <authorList>
            <person name="Klenk H.-P."/>
        </authorList>
    </citation>
    <scope>NUCLEOTIDE SEQUENCE [LARGE SCALE GENOMIC DNA]</scope>
    <source>
        <strain evidence="2 3">DSM 18031</strain>
    </source>
</reference>
<dbReference type="Gene3D" id="3.90.180.10">
    <property type="entry name" value="Medium-chain alcohol dehydrogenases, catalytic domain"/>
    <property type="match status" value="1"/>
</dbReference>
<gene>
    <name evidence="2" type="ORF">FB466_1246</name>
</gene>
<dbReference type="NCBIfam" id="TIGR02823">
    <property type="entry name" value="oxido_YhdH"/>
    <property type="match status" value="1"/>
</dbReference>
<dbReference type="Pfam" id="PF00107">
    <property type="entry name" value="ADH_zinc_N"/>
    <property type="match status" value="1"/>
</dbReference>